<dbReference type="Proteomes" id="UP000789342">
    <property type="component" value="Unassembled WGS sequence"/>
</dbReference>
<comment type="caution">
    <text evidence="2">The sequence shown here is derived from an EMBL/GenBank/DDBJ whole genome shotgun (WGS) entry which is preliminary data.</text>
</comment>
<name>A0A9N9EXJ3_9GLOM</name>
<evidence type="ECO:0000313" key="3">
    <source>
        <dbReference type="Proteomes" id="UP000789342"/>
    </source>
</evidence>
<dbReference type="AlphaFoldDB" id="A0A9N9EXJ3"/>
<evidence type="ECO:0000313" key="2">
    <source>
        <dbReference type="EMBL" id="CAG8696643.1"/>
    </source>
</evidence>
<dbReference type="EMBL" id="CAJVPV010016195">
    <property type="protein sequence ID" value="CAG8696643.1"/>
    <property type="molecule type" value="Genomic_DNA"/>
</dbReference>
<keyword evidence="3" id="KW-1185">Reference proteome</keyword>
<gene>
    <name evidence="2" type="ORF">AMORRO_LOCUS11881</name>
</gene>
<organism evidence="2 3">
    <name type="scientific">Acaulospora morrowiae</name>
    <dbReference type="NCBI Taxonomy" id="94023"/>
    <lineage>
        <taxon>Eukaryota</taxon>
        <taxon>Fungi</taxon>
        <taxon>Fungi incertae sedis</taxon>
        <taxon>Mucoromycota</taxon>
        <taxon>Glomeromycotina</taxon>
        <taxon>Glomeromycetes</taxon>
        <taxon>Diversisporales</taxon>
        <taxon>Acaulosporaceae</taxon>
        <taxon>Acaulospora</taxon>
    </lineage>
</organism>
<accession>A0A9N9EXJ3</accession>
<protein>
    <submittedName>
        <fullName evidence="2">18202_t:CDS:1</fullName>
    </submittedName>
</protein>
<feature type="region of interest" description="Disordered" evidence="1">
    <location>
        <begin position="1"/>
        <end position="22"/>
    </location>
</feature>
<reference evidence="2" key="1">
    <citation type="submission" date="2021-06" db="EMBL/GenBank/DDBJ databases">
        <authorList>
            <person name="Kallberg Y."/>
            <person name="Tangrot J."/>
            <person name="Rosling A."/>
        </authorList>
    </citation>
    <scope>NUCLEOTIDE SEQUENCE</scope>
    <source>
        <strain evidence="2">CL551</strain>
    </source>
</reference>
<proteinExistence type="predicted"/>
<feature type="non-terminal residue" evidence="2">
    <location>
        <position position="1"/>
    </location>
</feature>
<sequence length="82" mass="9281">HASCTRVPSPTQEESSSIDSQRTMSQVLVHKYKHNLGNRFYGGDAWKPTTPPKACRLVHVYPRPIQEESSSIDMIVKEPCLK</sequence>
<evidence type="ECO:0000256" key="1">
    <source>
        <dbReference type="SAM" id="MobiDB-lite"/>
    </source>
</evidence>